<protein>
    <recommendedName>
        <fullName evidence="2">F-box domain-containing protein</fullName>
    </recommendedName>
</protein>
<dbReference type="Pfam" id="PF00646">
    <property type="entry name" value="F-box"/>
    <property type="match status" value="1"/>
</dbReference>
<dbReference type="SUPFAM" id="SSF81383">
    <property type="entry name" value="F-box domain"/>
    <property type="match status" value="1"/>
</dbReference>
<proteinExistence type="predicted"/>
<name>A0A8I2Z134_9AGAM</name>
<dbReference type="CDD" id="cd09917">
    <property type="entry name" value="F-box_SF"/>
    <property type="match status" value="1"/>
</dbReference>
<accession>A0A8I2Z134</accession>
<dbReference type="InterPro" id="IPR032675">
    <property type="entry name" value="LRR_dom_sf"/>
</dbReference>
<evidence type="ECO:0000256" key="1">
    <source>
        <dbReference type="SAM" id="MobiDB-lite"/>
    </source>
</evidence>
<evidence type="ECO:0000259" key="2">
    <source>
        <dbReference type="Pfam" id="PF00646"/>
    </source>
</evidence>
<dbReference type="InterPro" id="IPR001810">
    <property type="entry name" value="F-box_dom"/>
</dbReference>
<gene>
    <name evidence="3" type="ORF">JVT61DRAFT_90</name>
</gene>
<dbReference type="OrthoDB" id="2693377at2759"/>
<dbReference type="AlphaFoldDB" id="A0A8I2Z134"/>
<dbReference type="Proteomes" id="UP000683000">
    <property type="component" value="Unassembled WGS sequence"/>
</dbReference>
<sequence length="533" mass="59532">MLPSKRSLTNARPPPYQTQFGEINLTTKRKRDDDFSEDPSSKRRLLAHSLSDDPSTPQNTLVVSQPKRKLEDDSTETLPSKRPRPSSTCTGPSLPHIPTAHVPTSYLPKIVSSIYVLPYECLEQILAYLAPDALRTCSKVSVLFRDIAGPLFLAGLGFKPAGRYWLPVNEKHVECLLVWRRLNTFIPPSNLFFHASNDAHLHALDIYMRTPRAANSPAVFLSCDGKSISTSLIAIVMKSAAVSGCRHISFRSFNTDPINHRVTFPKTVDPPPSRLQAFWADTHLAFAPNIICLTIGVLRSSPLRDLSLLNTGLRPFMWNKLLSLLTLPHLTSLELDCGCPLKTILEFLGRHPSLARLDLSPCGKTTYSSHRYPSINLPSLNFLAGTPRCISALARHLQNADVVRSLEVILTGAPSASPLISQVLRTTQHFKNLSHLKITLQFPEGASQETYEIPDNEKRVCRVTDLEIARDMDSPDSDVSLDSRCGIWLQVFPMARNITLIPGSLLDNEHRLREDFIRHAPPRQPMFLTVSRL</sequence>
<feature type="region of interest" description="Disordered" evidence="1">
    <location>
        <begin position="1"/>
        <end position="96"/>
    </location>
</feature>
<comment type="caution">
    <text evidence="3">The sequence shown here is derived from an EMBL/GenBank/DDBJ whole genome shotgun (WGS) entry which is preliminary data.</text>
</comment>
<feature type="domain" description="F-box" evidence="2">
    <location>
        <begin position="117"/>
        <end position="147"/>
    </location>
</feature>
<dbReference type="EMBL" id="JAGFBS010000001">
    <property type="protein sequence ID" value="KAG6381507.1"/>
    <property type="molecule type" value="Genomic_DNA"/>
</dbReference>
<evidence type="ECO:0000313" key="4">
    <source>
        <dbReference type="Proteomes" id="UP000683000"/>
    </source>
</evidence>
<dbReference type="Gene3D" id="3.80.10.10">
    <property type="entry name" value="Ribonuclease Inhibitor"/>
    <property type="match status" value="1"/>
</dbReference>
<reference evidence="3" key="1">
    <citation type="submission" date="2021-03" db="EMBL/GenBank/DDBJ databases">
        <title>Evolutionary innovations through gain and loss of genes in the ectomycorrhizal Boletales.</title>
        <authorList>
            <person name="Wu G."/>
            <person name="Miyauchi S."/>
            <person name="Morin E."/>
            <person name="Yang Z.-L."/>
            <person name="Xu J."/>
            <person name="Martin F.M."/>
        </authorList>
    </citation>
    <scope>NUCLEOTIDE SEQUENCE</scope>
    <source>
        <strain evidence="3">BR01</strain>
    </source>
</reference>
<keyword evidence="4" id="KW-1185">Reference proteome</keyword>
<evidence type="ECO:0000313" key="3">
    <source>
        <dbReference type="EMBL" id="KAG6381507.1"/>
    </source>
</evidence>
<dbReference type="SUPFAM" id="SSF52047">
    <property type="entry name" value="RNI-like"/>
    <property type="match status" value="1"/>
</dbReference>
<feature type="compositionally biased region" description="Polar residues" evidence="1">
    <location>
        <begin position="17"/>
        <end position="26"/>
    </location>
</feature>
<dbReference type="InterPro" id="IPR036047">
    <property type="entry name" value="F-box-like_dom_sf"/>
</dbReference>
<feature type="compositionally biased region" description="Polar residues" evidence="1">
    <location>
        <begin position="52"/>
        <end position="63"/>
    </location>
</feature>
<organism evidence="3 4">
    <name type="scientific">Boletus reticuloceps</name>
    <dbReference type="NCBI Taxonomy" id="495285"/>
    <lineage>
        <taxon>Eukaryota</taxon>
        <taxon>Fungi</taxon>
        <taxon>Dikarya</taxon>
        <taxon>Basidiomycota</taxon>
        <taxon>Agaricomycotina</taxon>
        <taxon>Agaricomycetes</taxon>
        <taxon>Agaricomycetidae</taxon>
        <taxon>Boletales</taxon>
        <taxon>Boletineae</taxon>
        <taxon>Boletaceae</taxon>
        <taxon>Boletoideae</taxon>
        <taxon>Boletus</taxon>
    </lineage>
</organism>
<feature type="compositionally biased region" description="Polar residues" evidence="1">
    <location>
        <begin position="1"/>
        <end position="10"/>
    </location>
</feature>